<dbReference type="PANTHER" id="PTHR33645">
    <property type="entry name" value="AMINOPEPTIDASE (DUF3754)"/>
    <property type="match status" value="1"/>
</dbReference>
<sequence length="433" mass="49450">MLRAWSMARFQDIPVPRRDVLAALLDEVSATEDAAELATMRALFDTLTAIYHFEFHAELELMKRSYAPFNPDLDDERFDVATDSTEARAQQLNQRLRSVLERGNYKKLTDEDITHAFAERSLFPLAVVVDTSVYEEAVIYARGETERTAEVPRWYGLRQRVIQVPTFDRVCLYIRFKPQAELEQPQTRRSRAKFEPGTTILKLFRNIPKADLEILFPNCQLEMRASDKLFFGVPALLGGIPVIAKMIPAAFALAILLGLRRGEIDTGSIITGLTGLVVLGAYLFRQWGKFRNRRVLFNKELTENLYFRNLDNNEGVLTRLVDEAEEEECKEALLAYFFLHRATTASPPSSLTEPELDAAVEAWLSERFQVTIDFEIGDALTKLEALGMVVHDDQQRYTACSPEDTLAQLHVRWDAILDRPQSTTRSRPSARRQ</sequence>
<accession>A0A0C2D6F1</accession>
<reference evidence="2 3" key="1">
    <citation type="submission" date="2014-12" db="EMBL/GenBank/DDBJ databases">
        <title>Genome assembly of Enhygromyxa salina DSM 15201.</title>
        <authorList>
            <person name="Sharma G."/>
            <person name="Subramanian S."/>
        </authorList>
    </citation>
    <scope>NUCLEOTIDE SEQUENCE [LARGE SCALE GENOMIC DNA]</scope>
    <source>
        <strain evidence="2 3">DSM 15201</strain>
    </source>
</reference>
<dbReference type="Pfam" id="PF12576">
    <property type="entry name" value="DUF3754"/>
    <property type="match status" value="1"/>
</dbReference>
<dbReference type="Proteomes" id="UP000031599">
    <property type="component" value="Unassembled WGS sequence"/>
</dbReference>
<evidence type="ECO:0000313" key="3">
    <source>
        <dbReference type="Proteomes" id="UP000031599"/>
    </source>
</evidence>
<feature type="transmembrane region" description="Helical" evidence="1">
    <location>
        <begin position="229"/>
        <end position="258"/>
    </location>
</feature>
<protein>
    <recommendedName>
        <fullName evidence="4">DUF3754 domain-containing protein</fullName>
    </recommendedName>
</protein>
<organism evidence="2 3">
    <name type="scientific">Enhygromyxa salina</name>
    <dbReference type="NCBI Taxonomy" id="215803"/>
    <lineage>
        <taxon>Bacteria</taxon>
        <taxon>Pseudomonadati</taxon>
        <taxon>Myxococcota</taxon>
        <taxon>Polyangia</taxon>
        <taxon>Nannocystales</taxon>
        <taxon>Nannocystaceae</taxon>
        <taxon>Enhygromyxa</taxon>
    </lineage>
</organism>
<feature type="transmembrane region" description="Helical" evidence="1">
    <location>
        <begin position="264"/>
        <end position="284"/>
    </location>
</feature>
<dbReference type="InterPro" id="IPR022227">
    <property type="entry name" value="DUF3754"/>
</dbReference>
<evidence type="ECO:0000313" key="2">
    <source>
        <dbReference type="EMBL" id="KIG17205.1"/>
    </source>
</evidence>
<evidence type="ECO:0008006" key="4">
    <source>
        <dbReference type="Google" id="ProtNLM"/>
    </source>
</evidence>
<dbReference type="AlphaFoldDB" id="A0A0C2D6F1"/>
<comment type="caution">
    <text evidence="2">The sequence shown here is derived from an EMBL/GenBank/DDBJ whole genome shotgun (WGS) entry which is preliminary data.</text>
</comment>
<keyword evidence="1" id="KW-0472">Membrane</keyword>
<dbReference type="PANTHER" id="PTHR33645:SF11">
    <property type="entry name" value="AMINOPEPTIDASE (DUF3754)"/>
    <property type="match status" value="1"/>
</dbReference>
<dbReference type="EMBL" id="JMCC02000028">
    <property type="protein sequence ID" value="KIG17205.1"/>
    <property type="molecule type" value="Genomic_DNA"/>
</dbReference>
<evidence type="ECO:0000256" key="1">
    <source>
        <dbReference type="SAM" id="Phobius"/>
    </source>
</evidence>
<proteinExistence type="predicted"/>
<name>A0A0C2D6F1_9BACT</name>
<keyword evidence="1" id="KW-1133">Transmembrane helix</keyword>
<gene>
    <name evidence="2" type="ORF">DB30_03518</name>
</gene>
<keyword evidence="1" id="KW-0812">Transmembrane</keyword>